<organism evidence="8 9">
    <name type="scientific">Enterococcus camelliae</name>
    <dbReference type="NCBI Taxonomy" id="453959"/>
    <lineage>
        <taxon>Bacteria</taxon>
        <taxon>Bacillati</taxon>
        <taxon>Bacillota</taxon>
        <taxon>Bacilli</taxon>
        <taxon>Lactobacillales</taxon>
        <taxon>Enterococcaceae</taxon>
        <taxon>Enterococcus</taxon>
    </lineage>
</organism>
<comment type="domain">
    <text evidence="6">Has three domains with a flexible linker between the domains II and III and assumes an 'L' shape. Domain III is highly mobile and contacts RuvB.</text>
</comment>
<comment type="similarity">
    <text evidence="6">Belongs to the RuvA family.</text>
</comment>
<dbReference type="RefSeq" id="WP_379982016.1">
    <property type="nucleotide sequence ID" value="NZ_JBHUMO010000056.1"/>
</dbReference>
<feature type="domain" description="Helix-hairpin-helix DNA-binding motif class 1" evidence="7">
    <location>
        <begin position="107"/>
        <end position="126"/>
    </location>
</feature>
<dbReference type="SUPFAM" id="SSF50249">
    <property type="entry name" value="Nucleic acid-binding proteins"/>
    <property type="match status" value="1"/>
</dbReference>
<comment type="subcellular location">
    <subcellularLocation>
        <location evidence="6">Cytoplasm</location>
    </subcellularLocation>
</comment>
<dbReference type="GO" id="GO:0016787">
    <property type="term" value="F:hydrolase activity"/>
    <property type="evidence" value="ECO:0007669"/>
    <property type="project" value="UniProtKB-KW"/>
</dbReference>
<dbReference type="HAMAP" id="MF_00031">
    <property type="entry name" value="DNA_HJ_migration_RuvA"/>
    <property type="match status" value="1"/>
</dbReference>
<evidence type="ECO:0000256" key="5">
    <source>
        <dbReference type="ARBA" id="ARBA00023204"/>
    </source>
</evidence>
<keyword evidence="5 6" id="KW-0234">DNA repair</keyword>
<dbReference type="EMBL" id="JBHUMO010000056">
    <property type="protein sequence ID" value="MFD2729550.1"/>
    <property type="molecule type" value="Genomic_DNA"/>
</dbReference>
<evidence type="ECO:0000256" key="3">
    <source>
        <dbReference type="ARBA" id="ARBA00023125"/>
    </source>
</evidence>
<dbReference type="InterPro" id="IPR036267">
    <property type="entry name" value="RuvA_C_sf"/>
</dbReference>
<keyword evidence="2 6" id="KW-0227">DNA damage</keyword>
<reference evidence="9" key="1">
    <citation type="journal article" date="2019" name="Int. J. Syst. Evol. Microbiol.">
        <title>The Global Catalogue of Microorganisms (GCM) 10K type strain sequencing project: providing services to taxonomists for standard genome sequencing and annotation.</title>
        <authorList>
            <consortium name="The Broad Institute Genomics Platform"/>
            <consortium name="The Broad Institute Genome Sequencing Center for Infectious Disease"/>
            <person name="Wu L."/>
            <person name="Ma J."/>
        </authorList>
    </citation>
    <scope>NUCLEOTIDE SEQUENCE [LARGE SCALE GENOMIC DNA]</scope>
    <source>
        <strain evidence="9">TISTR 932</strain>
    </source>
</reference>
<sequence length="200" mass="22019">MYEYIKGTIADIQPAYIVIDSNGIGYQLVMGNPYRFSGKKDQVVKVYVHLIVREDAHTLYGFEKLEEKVLFLRLISVSGIGPKSAIAIMANEDHEGLIAAIESNDVSYLIKFPGVGKKTAQQMILDLKGKLGELAGELNGNLAMPLFNSTTTALSEALSALAALGYSDKEIKRVETSLKKDMAQSTDEYLRLALKLLMKK</sequence>
<dbReference type="Pfam" id="PF01330">
    <property type="entry name" value="RuvA_N"/>
    <property type="match status" value="1"/>
</dbReference>
<feature type="domain" description="Helix-hairpin-helix DNA-binding motif class 1" evidence="7">
    <location>
        <begin position="72"/>
        <end position="91"/>
    </location>
</feature>
<keyword evidence="4 6" id="KW-0233">DNA recombination</keyword>
<dbReference type="Proteomes" id="UP001597427">
    <property type="component" value="Unassembled WGS sequence"/>
</dbReference>
<dbReference type="InterPro" id="IPR010994">
    <property type="entry name" value="RuvA_2-like"/>
</dbReference>
<dbReference type="InterPro" id="IPR012340">
    <property type="entry name" value="NA-bd_OB-fold"/>
</dbReference>
<dbReference type="SUPFAM" id="SSF46929">
    <property type="entry name" value="DNA helicase RuvA subunit, C-terminal domain"/>
    <property type="match status" value="1"/>
</dbReference>
<comment type="caution">
    <text evidence="8">The sequence shown here is derived from an EMBL/GenBank/DDBJ whole genome shotgun (WGS) entry which is preliminary data.</text>
</comment>
<dbReference type="NCBIfam" id="TIGR00084">
    <property type="entry name" value="ruvA"/>
    <property type="match status" value="1"/>
</dbReference>
<evidence type="ECO:0000313" key="9">
    <source>
        <dbReference type="Proteomes" id="UP001597427"/>
    </source>
</evidence>
<dbReference type="InterPro" id="IPR011114">
    <property type="entry name" value="RuvA_C"/>
</dbReference>
<proteinExistence type="inferred from homology"/>
<evidence type="ECO:0000256" key="4">
    <source>
        <dbReference type="ARBA" id="ARBA00023172"/>
    </source>
</evidence>
<dbReference type="InterPro" id="IPR013849">
    <property type="entry name" value="DNA_helicase_Holl-junc_RuvA_I"/>
</dbReference>
<dbReference type="CDD" id="cd14332">
    <property type="entry name" value="UBA_RuvA_C"/>
    <property type="match status" value="1"/>
</dbReference>
<dbReference type="GO" id="GO:0003678">
    <property type="term" value="F:DNA helicase activity"/>
    <property type="evidence" value="ECO:0007669"/>
    <property type="project" value="UniProtKB-EC"/>
</dbReference>
<dbReference type="SMART" id="SM00278">
    <property type="entry name" value="HhH1"/>
    <property type="match status" value="2"/>
</dbReference>
<evidence type="ECO:0000256" key="2">
    <source>
        <dbReference type="ARBA" id="ARBA00022763"/>
    </source>
</evidence>
<comment type="function">
    <text evidence="6">The RuvA-RuvB-RuvC complex processes Holliday junction (HJ) DNA during genetic recombination and DNA repair, while the RuvA-RuvB complex plays an important role in the rescue of blocked DNA replication forks via replication fork reversal (RFR). RuvA specifically binds to HJ cruciform DNA, conferring on it an open structure. The RuvB hexamer acts as an ATP-dependent pump, pulling dsDNA into and through the RuvAB complex. HJ branch migration allows RuvC to scan DNA until it finds its consensus sequence, where it cleaves and resolves the cruciform DNA.</text>
</comment>
<dbReference type="Gene3D" id="2.40.50.140">
    <property type="entry name" value="Nucleic acid-binding proteins"/>
    <property type="match status" value="1"/>
</dbReference>
<accession>A0ABW5TJU2</accession>
<dbReference type="SUPFAM" id="SSF47781">
    <property type="entry name" value="RuvA domain 2-like"/>
    <property type="match status" value="1"/>
</dbReference>
<dbReference type="Pfam" id="PF14520">
    <property type="entry name" value="HHH_5"/>
    <property type="match status" value="1"/>
</dbReference>
<keyword evidence="9" id="KW-1185">Reference proteome</keyword>
<name>A0ABW5TJU2_9ENTE</name>
<evidence type="ECO:0000256" key="6">
    <source>
        <dbReference type="HAMAP-Rule" id="MF_00031"/>
    </source>
</evidence>
<keyword evidence="8" id="KW-0378">Hydrolase</keyword>
<dbReference type="Gene3D" id="1.10.150.20">
    <property type="entry name" value="5' to 3' exonuclease, C-terminal subdomain"/>
    <property type="match status" value="1"/>
</dbReference>
<protein>
    <recommendedName>
        <fullName evidence="6">Holliday junction branch migration complex subunit RuvA</fullName>
    </recommendedName>
</protein>
<dbReference type="InterPro" id="IPR000085">
    <property type="entry name" value="RuvA"/>
</dbReference>
<evidence type="ECO:0000259" key="7">
    <source>
        <dbReference type="SMART" id="SM00278"/>
    </source>
</evidence>
<comment type="caution">
    <text evidence="6">Lacks conserved residue(s) required for the propagation of feature annotation.</text>
</comment>
<feature type="region of interest" description="Domain III" evidence="6">
    <location>
        <begin position="149"/>
        <end position="200"/>
    </location>
</feature>
<comment type="subunit">
    <text evidence="6">Homotetramer. Forms an RuvA(8)-RuvB(12)-Holliday junction (HJ) complex. HJ DNA is sandwiched between 2 RuvA tetramers; dsDNA enters through RuvA and exits via RuvB. An RuvB hexamer assembles on each DNA strand where it exits the tetramer. Each RuvB hexamer is contacted by two RuvA subunits (via domain III) on 2 adjacent RuvB subunits; this complex drives branch migration. In the full resolvosome a probable DNA-RuvA(4)-RuvB(12)-RuvC(2) complex forms which resolves the HJ.</text>
</comment>
<evidence type="ECO:0000256" key="1">
    <source>
        <dbReference type="ARBA" id="ARBA00022490"/>
    </source>
</evidence>
<keyword evidence="1 6" id="KW-0963">Cytoplasm</keyword>
<dbReference type="InterPro" id="IPR003583">
    <property type="entry name" value="Hlx-hairpin-Hlx_DNA-bd_motif"/>
</dbReference>
<evidence type="ECO:0000313" key="8">
    <source>
        <dbReference type="EMBL" id="MFD2729550.1"/>
    </source>
</evidence>
<dbReference type="Gene3D" id="1.10.8.10">
    <property type="entry name" value="DNA helicase RuvA subunit, C-terminal domain"/>
    <property type="match status" value="1"/>
</dbReference>
<gene>
    <name evidence="6 8" type="primary">ruvA</name>
    <name evidence="8" type="ORF">ACFSR0_08970</name>
</gene>
<dbReference type="Pfam" id="PF07499">
    <property type="entry name" value="RuvA_C"/>
    <property type="match status" value="1"/>
</dbReference>
<keyword evidence="3 6" id="KW-0238">DNA-binding</keyword>